<dbReference type="AlphaFoldDB" id="A0A913Z1F2"/>
<accession>A0A913Z1F2</accession>
<dbReference type="OMA" id="EHFTVYW"/>
<feature type="chain" id="PRO_5038324080" description="Aquaporin" evidence="8">
    <location>
        <begin position="20"/>
        <end position="273"/>
    </location>
</feature>
<dbReference type="Pfam" id="PF00230">
    <property type="entry name" value="MIP"/>
    <property type="match status" value="1"/>
</dbReference>
<dbReference type="PIRSF" id="PIRSF017529">
    <property type="entry name" value="Aquaporin_11/12"/>
    <property type="match status" value="1"/>
</dbReference>
<dbReference type="GO" id="GO:0015267">
    <property type="term" value="F:channel activity"/>
    <property type="evidence" value="ECO:0007669"/>
    <property type="project" value="InterPro"/>
</dbReference>
<keyword evidence="8" id="KW-0732">Signal</keyword>
<dbReference type="PANTHER" id="PTHR21191">
    <property type="entry name" value="AQUAPORIN"/>
    <property type="match status" value="1"/>
</dbReference>
<dbReference type="EnsemblMetazoa" id="XM_038188582.1">
    <property type="protein sequence ID" value="XP_038044510.1"/>
    <property type="gene ID" value="LOC119719211"/>
</dbReference>
<dbReference type="InterPro" id="IPR000425">
    <property type="entry name" value="MIP"/>
</dbReference>
<dbReference type="InterPro" id="IPR051883">
    <property type="entry name" value="AQP11/12_channel"/>
</dbReference>
<proteinExistence type="inferred from homology"/>
<keyword evidence="3 6" id="KW-0812">Transmembrane</keyword>
<feature type="transmembrane region" description="Helical" evidence="6">
    <location>
        <begin position="182"/>
        <end position="204"/>
    </location>
</feature>
<feature type="transmembrane region" description="Helical" evidence="6">
    <location>
        <begin position="224"/>
        <end position="245"/>
    </location>
</feature>
<feature type="transmembrane region" description="Helical" evidence="6">
    <location>
        <begin position="103"/>
        <end position="127"/>
    </location>
</feature>
<dbReference type="GO" id="GO:0016020">
    <property type="term" value="C:membrane"/>
    <property type="evidence" value="ECO:0007669"/>
    <property type="project" value="UniProtKB-SubCell"/>
</dbReference>
<feature type="transmembrane region" description="Helical" evidence="6">
    <location>
        <begin position="147"/>
        <end position="170"/>
    </location>
</feature>
<evidence type="ECO:0000256" key="8">
    <source>
        <dbReference type="SAM" id="SignalP"/>
    </source>
</evidence>
<dbReference type="PRINTS" id="PR00783">
    <property type="entry name" value="MINTRINSICP"/>
</dbReference>
<dbReference type="InterPro" id="IPR016697">
    <property type="entry name" value="Aquaporin_11/12"/>
</dbReference>
<dbReference type="GO" id="GO:0005737">
    <property type="term" value="C:cytoplasm"/>
    <property type="evidence" value="ECO:0007669"/>
    <property type="project" value="TreeGrafter"/>
</dbReference>
<evidence type="ECO:0000256" key="2">
    <source>
        <dbReference type="ARBA" id="ARBA00005900"/>
    </source>
</evidence>
<dbReference type="SUPFAM" id="SSF81338">
    <property type="entry name" value="Aquaporin-like"/>
    <property type="match status" value="1"/>
</dbReference>
<dbReference type="RefSeq" id="XP_038044509.1">
    <property type="nucleotide sequence ID" value="XM_038188581.1"/>
</dbReference>
<reference evidence="9" key="1">
    <citation type="submission" date="2022-11" db="UniProtKB">
        <authorList>
            <consortium name="EnsemblMetazoa"/>
        </authorList>
    </citation>
    <scope>IDENTIFICATION</scope>
</reference>
<keyword evidence="7" id="KW-0813">Transport</keyword>
<evidence type="ECO:0000256" key="1">
    <source>
        <dbReference type="ARBA" id="ARBA00004141"/>
    </source>
</evidence>
<feature type="signal peptide" evidence="8">
    <location>
        <begin position="1"/>
        <end position="19"/>
    </location>
</feature>
<dbReference type="Gene3D" id="1.20.1080.10">
    <property type="entry name" value="Glycerol uptake facilitator protein"/>
    <property type="match status" value="1"/>
</dbReference>
<feature type="transmembrane region" description="Helical" evidence="6">
    <location>
        <begin position="62"/>
        <end position="82"/>
    </location>
</feature>
<keyword evidence="10" id="KW-1185">Reference proteome</keyword>
<keyword evidence="4 6" id="KW-1133">Transmembrane helix</keyword>
<comment type="subcellular location">
    <subcellularLocation>
        <location evidence="1">Membrane</location>
        <topology evidence="1">Multi-pass membrane protein</topology>
    </subcellularLocation>
</comment>
<keyword evidence="5 6" id="KW-0472">Membrane</keyword>
<dbReference type="RefSeq" id="XP_038044510.1">
    <property type="nucleotide sequence ID" value="XM_038188582.1"/>
</dbReference>
<protein>
    <recommendedName>
        <fullName evidence="6">Aquaporin</fullName>
    </recommendedName>
</protein>
<evidence type="ECO:0000256" key="5">
    <source>
        <dbReference type="ARBA" id="ARBA00023136"/>
    </source>
</evidence>
<comment type="similarity">
    <text evidence="2">Belongs to the MIP/aquaporin (TC 1.A.8) family. AQP11/AQP12 subfamily.</text>
</comment>
<evidence type="ECO:0000256" key="7">
    <source>
        <dbReference type="RuleBase" id="RU000477"/>
    </source>
</evidence>
<dbReference type="Proteomes" id="UP000887568">
    <property type="component" value="Unplaced"/>
</dbReference>
<dbReference type="OrthoDB" id="1580043at2759"/>
<dbReference type="GeneID" id="119719211"/>
<dbReference type="PANTHER" id="PTHR21191:SF16">
    <property type="entry name" value="AQUAPORIN"/>
    <property type="match status" value="1"/>
</dbReference>
<evidence type="ECO:0000256" key="6">
    <source>
        <dbReference type="PIRNR" id="PIRNR017529"/>
    </source>
</evidence>
<dbReference type="EnsemblMetazoa" id="XM_038188581.1">
    <property type="protein sequence ID" value="XP_038044509.1"/>
    <property type="gene ID" value="LOC119719211"/>
</dbReference>
<evidence type="ECO:0000313" key="10">
    <source>
        <dbReference type="Proteomes" id="UP000887568"/>
    </source>
</evidence>
<evidence type="ECO:0000256" key="4">
    <source>
        <dbReference type="ARBA" id="ARBA00022989"/>
    </source>
</evidence>
<evidence type="ECO:0000313" key="9">
    <source>
        <dbReference type="EnsemblMetazoa" id="XP_038044510.1"/>
    </source>
</evidence>
<sequence length="273" mass="29927">MSIVFSSAILLATFLLTQALRVTTRSILPQSIYQYVAEFLCTFQLTSCVYENGVVLGSYGTWVYAFGIFCLGLGYSLTFDAYGNPAAMLEQILKKKISVPNGVLKMAAEVAGGLLAYRYMLFVWHMLAPSSAHVNHAEMVRTSCVSALQVDLLTGVLVEALAMFVSRSVAGMGLGGPKYYTMVNAFTTAVVVVSGLDWTGMMFNPALATALTYNCKGHHLYEHIVVYWIGPFIGTILSILVFNYIMEEYEQGQKSLAVHAQDKNGLSNKEKTN</sequence>
<organism evidence="9 10">
    <name type="scientific">Patiria miniata</name>
    <name type="common">Bat star</name>
    <name type="synonym">Asterina miniata</name>
    <dbReference type="NCBI Taxonomy" id="46514"/>
    <lineage>
        <taxon>Eukaryota</taxon>
        <taxon>Metazoa</taxon>
        <taxon>Echinodermata</taxon>
        <taxon>Eleutherozoa</taxon>
        <taxon>Asterozoa</taxon>
        <taxon>Asteroidea</taxon>
        <taxon>Valvatacea</taxon>
        <taxon>Valvatida</taxon>
        <taxon>Asterinidae</taxon>
        <taxon>Patiria</taxon>
    </lineage>
</organism>
<evidence type="ECO:0000256" key="3">
    <source>
        <dbReference type="ARBA" id="ARBA00022692"/>
    </source>
</evidence>
<name>A0A913Z1F2_PATMI</name>
<dbReference type="InterPro" id="IPR023271">
    <property type="entry name" value="Aquaporin-like"/>
</dbReference>